<keyword evidence="2" id="KW-1185">Reference proteome</keyword>
<comment type="caution">
    <text evidence="1">The sequence shown here is derived from an EMBL/GenBank/DDBJ whole genome shotgun (WGS) entry which is preliminary data.</text>
</comment>
<gene>
    <name evidence="1" type="ORF">GCM10009627_01470</name>
</gene>
<accession>A0ABN1Z9F2</accession>
<dbReference type="PANTHER" id="PTHR34071">
    <property type="entry name" value="5-NITROIMIDAZOLE ANTIBIOTICS RESISTANCE PROTEIN, NIMA-FAMILY-RELATED PROTEIN-RELATED"/>
    <property type="match status" value="1"/>
</dbReference>
<dbReference type="SUPFAM" id="SSF50475">
    <property type="entry name" value="FMN-binding split barrel"/>
    <property type="match status" value="1"/>
</dbReference>
<organism evidence="1 2">
    <name type="scientific">Curtobacterium herbarum</name>
    <dbReference type="NCBI Taxonomy" id="150122"/>
    <lineage>
        <taxon>Bacteria</taxon>
        <taxon>Bacillati</taxon>
        <taxon>Actinomycetota</taxon>
        <taxon>Actinomycetes</taxon>
        <taxon>Micrococcales</taxon>
        <taxon>Microbacteriaceae</taxon>
        <taxon>Curtobacterium</taxon>
    </lineage>
</organism>
<dbReference type="RefSeq" id="WP_204608281.1">
    <property type="nucleotide sequence ID" value="NZ_BAAAJX010000001.1"/>
</dbReference>
<evidence type="ECO:0000313" key="2">
    <source>
        <dbReference type="Proteomes" id="UP001501742"/>
    </source>
</evidence>
<dbReference type="Gene3D" id="2.30.110.10">
    <property type="entry name" value="Electron Transport, Fmn-binding Protein, Chain A"/>
    <property type="match status" value="1"/>
</dbReference>
<sequence>MPIDDALPALPTDDALPALPSLAVRRLRDRQQTDPEALRQVLAEGFVAHVGLVRDGFPIVLPFLYGVGDLGAGPVLLLHGSTGGGLFLDAGDEGVPVSATITHLDGIVFARSTFDSSANYRSAMVVGRASVVPAELRAEALRQVADHLMPGRRAELRAMTAKEVRQTQVLHLPLDAASVKVRAAGVGESPDDGEDHAVWAGVLPVALRAGEPVAGALAAAAGTPVDPSVRALAARLDAVAEGLEARLAALM</sequence>
<dbReference type="Proteomes" id="UP001501742">
    <property type="component" value="Unassembled WGS sequence"/>
</dbReference>
<dbReference type="PANTHER" id="PTHR34071:SF2">
    <property type="entry name" value="FLAVIN-NUCLEOTIDE-BINDING PROTEIN"/>
    <property type="match status" value="1"/>
</dbReference>
<dbReference type="Pfam" id="PF12900">
    <property type="entry name" value="Pyridox_ox_2"/>
    <property type="match status" value="1"/>
</dbReference>
<dbReference type="InterPro" id="IPR024747">
    <property type="entry name" value="Pyridox_Oxase-rel"/>
</dbReference>
<proteinExistence type="predicted"/>
<dbReference type="EMBL" id="BAAAJX010000001">
    <property type="protein sequence ID" value="GAA1491801.1"/>
    <property type="molecule type" value="Genomic_DNA"/>
</dbReference>
<protein>
    <submittedName>
        <fullName evidence="1">Pyridoxamine 5'-phosphate oxidase family protein</fullName>
    </submittedName>
</protein>
<reference evidence="1 2" key="1">
    <citation type="journal article" date="2019" name="Int. J. Syst. Evol. Microbiol.">
        <title>The Global Catalogue of Microorganisms (GCM) 10K type strain sequencing project: providing services to taxonomists for standard genome sequencing and annotation.</title>
        <authorList>
            <consortium name="The Broad Institute Genomics Platform"/>
            <consortium name="The Broad Institute Genome Sequencing Center for Infectious Disease"/>
            <person name="Wu L."/>
            <person name="Ma J."/>
        </authorList>
    </citation>
    <scope>NUCLEOTIDE SEQUENCE [LARGE SCALE GENOMIC DNA]</scope>
    <source>
        <strain evidence="1 2">JCM 12140</strain>
    </source>
</reference>
<name>A0ABN1Z9F2_9MICO</name>
<dbReference type="InterPro" id="IPR012349">
    <property type="entry name" value="Split_barrel_FMN-bd"/>
</dbReference>
<evidence type="ECO:0000313" key="1">
    <source>
        <dbReference type="EMBL" id="GAA1491801.1"/>
    </source>
</evidence>